<protein>
    <submittedName>
        <fullName evidence="2">Transcriptional regulator</fullName>
    </submittedName>
</protein>
<evidence type="ECO:0000313" key="3">
    <source>
        <dbReference type="Proteomes" id="UP000220133"/>
    </source>
</evidence>
<reference evidence="2 3" key="1">
    <citation type="submission" date="2017-10" db="EMBL/GenBank/DDBJ databases">
        <title>Paenichitinophaga pekingensis gen. nov., sp. nov., isolated from activated sludge.</title>
        <authorList>
            <person name="Jin D."/>
            <person name="Kong X."/>
            <person name="Deng Y."/>
            <person name="Bai Z."/>
        </authorList>
    </citation>
    <scope>NUCLEOTIDE SEQUENCE [LARGE SCALE GENOMIC DNA]</scope>
    <source>
        <strain evidence="2 3">13</strain>
    </source>
</reference>
<gene>
    <name evidence="2" type="ORF">COR50_10530</name>
</gene>
<organism evidence="2 3">
    <name type="scientific">Chitinophaga caeni</name>
    <dbReference type="NCBI Taxonomy" id="2029983"/>
    <lineage>
        <taxon>Bacteria</taxon>
        <taxon>Pseudomonadati</taxon>
        <taxon>Bacteroidota</taxon>
        <taxon>Chitinophagia</taxon>
        <taxon>Chitinophagales</taxon>
        <taxon>Chitinophagaceae</taxon>
        <taxon>Chitinophaga</taxon>
    </lineage>
</organism>
<dbReference type="PROSITE" id="PS50943">
    <property type="entry name" value="HTH_CROC1"/>
    <property type="match status" value="1"/>
</dbReference>
<dbReference type="GO" id="GO:0003677">
    <property type="term" value="F:DNA binding"/>
    <property type="evidence" value="ECO:0007669"/>
    <property type="project" value="InterPro"/>
</dbReference>
<evidence type="ECO:0000259" key="1">
    <source>
        <dbReference type="PROSITE" id="PS50943"/>
    </source>
</evidence>
<evidence type="ECO:0000313" key="2">
    <source>
        <dbReference type="EMBL" id="ATL47567.1"/>
    </source>
</evidence>
<keyword evidence="3" id="KW-1185">Reference proteome</keyword>
<feature type="domain" description="HTH cro/C1-type" evidence="1">
    <location>
        <begin position="10"/>
        <end position="68"/>
    </location>
</feature>
<dbReference type="Proteomes" id="UP000220133">
    <property type="component" value="Chromosome"/>
</dbReference>
<dbReference type="SUPFAM" id="SSF47413">
    <property type="entry name" value="lambda repressor-like DNA-binding domains"/>
    <property type="match status" value="1"/>
</dbReference>
<dbReference type="Pfam" id="PF01381">
    <property type="entry name" value="HTH_3"/>
    <property type="match status" value="1"/>
</dbReference>
<dbReference type="CDD" id="cd00093">
    <property type="entry name" value="HTH_XRE"/>
    <property type="match status" value="1"/>
</dbReference>
<accession>A0A291QUF7</accession>
<dbReference type="AlphaFoldDB" id="A0A291QUF7"/>
<dbReference type="SMART" id="SM00530">
    <property type="entry name" value="HTH_XRE"/>
    <property type="match status" value="1"/>
</dbReference>
<dbReference type="OrthoDB" id="1357763at2"/>
<dbReference type="Gene3D" id="1.10.260.40">
    <property type="entry name" value="lambda repressor-like DNA-binding domains"/>
    <property type="match status" value="1"/>
</dbReference>
<dbReference type="EMBL" id="CP023777">
    <property type="protein sequence ID" value="ATL47567.1"/>
    <property type="molecule type" value="Genomic_DNA"/>
</dbReference>
<name>A0A291QUF7_9BACT</name>
<dbReference type="InterPro" id="IPR010982">
    <property type="entry name" value="Lambda_DNA-bd_dom_sf"/>
</dbReference>
<sequence>MKKEEIGAFFKFRREFIKLKQEDLAVMSGITSRTIHNIESGEGNPSISTLEKLAEVLGLELVVKVKDVN</sequence>
<proteinExistence type="predicted"/>
<dbReference type="InterPro" id="IPR001387">
    <property type="entry name" value="Cro/C1-type_HTH"/>
</dbReference>
<dbReference type="KEGG" id="cbae:COR50_10530"/>
<dbReference type="RefSeq" id="WP_098193944.1">
    <property type="nucleotide sequence ID" value="NZ_CP023777.1"/>
</dbReference>